<gene>
    <name evidence="1" type="ORF">JM946_12635</name>
</gene>
<comment type="caution">
    <text evidence="1">The sequence shown here is derived from an EMBL/GenBank/DDBJ whole genome shotgun (WGS) entry which is preliminary data.</text>
</comment>
<proteinExistence type="predicted"/>
<keyword evidence="2" id="KW-1185">Reference proteome</keyword>
<evidence type="ECO:0008006" key="3">
    <source>
        <dbReference type="Google" id="ProtNLM"/>
    </source>
</evidence>
<evidence type="ECO:0000313" key="2">
    <source>
        <dbReference type="Proteomes" id="UP000661077"/>
    </source>
</evidence>
<accession>A0ABS1WXB6</accession>
<evidence type="ECO:0000313" key="1">
    <source>
        <dbReference type="EMBL" id="MBM0105605.1"/>
    </source>
</evidence>
<reference evidence="1 2" key="1">
    <citation type="journal article" date="2021" name="Int. J. Syst. Evol. Microbiol.">
        <title>Steroidobacter gossypii sp. nov., isolated from soil of cotton cropping field.</title>
        <authorList>
            <person name="Huang R."/>
            <person name="Yang S."/>
            <person name="Zhen C."/>
            <person name="Liu W."/>
        </authorList>
    </citation>
    <scope>NUCLEOTIDE SEQUENCE [LARGE SCALE GENOMIC DNA]</scope>
    <source>
        <strain evidence="1 2">S1-65</strain>
    </source>
</reference>
<dbReference type="RefSeq" id="WP_203167640.1">
    <property type="nucleotide sequence ID" value="NZ_JAEVLS010000002.1"/>
</dbReference>
<sequence>MHICKHTAWSAAAEAALADTLGEDRDAIVAGVEAGRLELWEIERGQAWLVTCVDAESRELIVCCLAGRGMAAVADVLYRTAQGQGLRGVRFFTARRAMARALRSYPLKLLGYVYRCEVANVAQ</sequence>
<protein>
    <recommendedName>
        <fullName evidence="3">N-acetyltransferase domain-containing protein</fullName>
    </recommendedName>
</protein>
<name>A0ABS1WXB6_9GAMM</name>
<dbReference type="EMBL" id="JAEVLS010000002">
    <property type="protein sequence ID" value="MBM0105605.1"/>
    <property type="molecule type" value="Genomic_DNA"/>
</dbReference>
<dbReference type="Proteomes" id="UP000661077">
    <property type="component" value="Unassembled WGS sequence"/>
</dbReference>
<organism evidence="1 2">
    <name type="scientific">Steroidobacter gossypii</name>
    <dbReference type="NCBI Taxonomy" id="2805490"/>
    <lineage>
        <taxon>Bacteria</taxon>
        <taxon>Pseudomonadati</taxon>
        <taxon>Pseudomonadota</taxon>
        <taxon>Gammaproteobacteria</taxon>
        <taxon>Steroidobacterales</taxon>
        <taxon>Steroidobacteraceae</taxon>
        <taxon>Steroidobacter</taxon>
    </lineage>
</organism>